<dbReference type="STRING" id="1035188.HMPREF9952_1690"/>
<proteinExistence type="predicted"/>
<gene>
    <name evidence="1" type="ORF">HMPREF9952_1690</name>
</gene>
<dbReference type="EMBL" id="AFUV01000007">
    <property type="protein sequence ID" value="EGV06353.1"/>
    <property type="molecule type" value="Genomic_DNA"/>
</dbReference>
<accession>F9Q7T6</accession>
<name>F9Q7T6_9PAST</name>
<dbReference type="AlphaFoldDB" id="F9Q7T6"/>
<evidence type="ECO:0000313" key="2">
    <source>
        <dbReference type="Proteomes" id="UP000006235"/>
    </source>
</evidence>
<protein>
    <submittedName>
        <fullName evidence="1">Uncharacterized protein</fullName>
    </submittedName>
</protein>
<comment type="caution">
    <text evidence="1">The sequence shown here is derived from an EMBL/GenBank/DDBJ whole genome shotgun (WGS) entry which is preliminary data.</text>
</comment>
<evidence type="ECO:0000313" key="1">
    <source>
        <dbReference type="EMBL" id="EGV06353.1"/>
    </source>
</evidence>
<sequence length="60" mass="7079">MKGELFDIVFVEHDKLLSVLVLNIPFTKEENSIGLNLDLYVFYWQIFLQIRPLVINKPSK</sequence>
<reference evidence="1 2" key="1">
    <citation type="submission" date="2011-07" db="EMBL/GenBank/DDBJ databases">
        <authorList>
            <person name="Harkins D.M."/>
            <person name="Madupu R."/>
            <person name="Durkin A.S."/>
            <person name="Torralba M."/>
            <person name="Methe B."/>
            <person name="Sutton G.G."/>
            <person name="Nelson K.E."/>
        </authorList>
    </citation>
    <scope>NUCLEOTIDE SEQUENCE [LARGE SCALE GENOMIC DNA]</scope>
    <source>
        <strain evidence="1 2">HK 85</strain>
    </source>
</reference>
<dbReference type="Proteomes" id="UP000006235">
    <property type="component" value="Unassembled WGS sequence"/>
</dbReference>
<organism evidence="1 2">
    <name type="scientific">Haemophilus pittmaniae HK 85</name>
    <dbReference type="NCBI Taxonomy" id="1035188"/>
    <lineage>
        <taxon>Bacteria</taxon>
        <taxon>Pseudomonadati</taxon>
        <taxon>Pseudomonadota</taxon>
        <taxon>Gammaproteobacteria</taxon>
        <taxon>Pasteurellales</taxon>
        <taxon>Pasteurellaceae</taxon>
        <taxon>Haemophilus</taxon>
    </lineage>
</organism>